<dbReference type="RefSeq" id="WP_377522375.1">
    <property type="nucleotide sequence ID" value="NZ_JBHTLD010000007.1"/>
</dbReference>
<organism evidence="1 2">
    <name type="scientific">Pontibacter rugosus</name>
    <dbReference type="NCBI Taxonomy" id="1745966"/>
    <lineage>
        <taxon>Bacteria</taxon>
        <taxon>Pseudomonadati</taxon>
        <taxon>Bacteroidota</taxon>
        <taxon>Cytophagia</taxon>
        <taxon>Cytophagales</taxon>
        <taxon>Hymenobacteraceae</taxon>
        <taxon>Pontibacter</taxon>
    </lineage>
</organism>
<protein>
    <submittedName>
        <fullName evidence="1">Recombinase RecT</fullName>
    </submittedName>
</protein>
<name>A0ABW3SMW6_9BACT</name>
<dbReference type="EMBL" id="JBHTLD010000007">
    <property type="protein sequence ID" value="MFD1184880.1"/>
    <property type="molecule type" value="Genomic_DNA"/>
</dbReference>
<proteinExistence type="predicted"/>
<evidence type="ECO:0000313" key="1">
    <source>
        <dbReference type="EMBL" id="MFD1184880.1"/>
    </source>
</evidence>
<dbReference type="InterPro" id="IPR004590">
    <property type="entry name" value="ssDNA_annealing_RecT"/>
</dbReference>
<accession>A0ABW3SMW6</accession>
<reference evidence="2" key="1">
    <citation type="journal article" date="2019" name="Int. J. Syst. Evol. Microbiol.">
        <title>The Global Catalogue of Microorganisms (GCM) 10K type strain sequencing project: providing services to taxonomists for standard genome sequencing and annotation.</title>
        <authorList>
            <consortium name="The Broad Institute Genomics Platform"/>
            <consortium name="The Broad Institute Genome Sequencing Center for Infectious Disease"/>
            <person name="Wu L."/>
            <person name="Ma J."/>
        </authorList>
    </citation>
    <scope>NUCLEOTIDE SEQUENCE [LARGE SCALE GENOMIC DNA]</scope>
    <source>
        <strain evidence="2">JCM 31319</strain>
    </source>
</reference>
<dbReference type="Pfam" id="PF03837">
    <property type="entry name" value="RecT"/>
    <property type="match status" value="1"/>
</dbReference>
<dbReference type="Proteomes" id="UP001597094">
    <property type="component" value="Unassembled WGS sequence"/>
</dbReference>
<gene>
    <name evidence="1" type="ORF">ACFQ2O_01595</name>
</gene>
<dbReference type="NCBIfam" id="TIGR00616">
    <property type="entry name" value="rect"/>
    <property type="match status" value="1"/>
</dbReference>
<comment type="caution">
    <text evidence="1">The sequence shown here is derived from an EMBL/GenBank/DDBJ whole genome shotgun (WGS) entry which is preliminary data.</text>
</comment>
<sequence>MSNLAKQPRDIVASAKARFEAVENNKLDFQREAGFALQILQKNPFLAKTNPESIKNAIINCALTGLTLNPVLKMAYLVPRKGECVLDPSYMGLIKVLTDAGSVKNIYAEVVYEADQFYIEQGTSPKLEHKPEIMGDRGNKIGTYAVAFLHNGGYQFEFMRADQVSAIKSRSEMGKDGKGSWKTDEDEMWKKTVVKRLYKYLPKTEVSESVAKALQLDYQNNGIDFEAERAAKAKSNAEMLFDEHEDVTEQAASKLAPGVQAEPELVEEIKSLLTADVFSESDMGAYERRISTLTKLQARELLDEVKQEIAKRGKGVAA</sequence>
<dbReference type="InterPro" id="IPR018330">
    <property type="entry name" value="RecT_fam"/>
</dbReference>
<keyword evidence="2" id="KW-1185">Reference proteome</keyword>
<evidence type="ECO:0000313" key="2">
    <source>
        <dbReference type="Proteomes" id="UP001597094"/>
    </source>
</evidence>